<name>A0ACD4NVX6_9HYPH</name>
<keyword evidence="2" id="KW-1185">Reference proteome</keyword>
<sequence length="241" mass="25804">MTRHSDQGPPRRGLFITFEGGEGSGKSTQVEGLRDRLRAQGHVVVATREPGGSIGAEAVRHVLLSGAAEALGPEAEAVLLSAARADHIASVIAPALARGEIVLSDRFHDSTRVYQGQDPKADQTFLGNLERATLGGLYPDLTIILDIPAVEGLARAAKRRGRRAADRFEKEAVSRHEARRRAFLEIAQAEPERCVVVDARQPADAVAAEIAALVEDRLDAARMDRVGDAFAADTAPLVEPR</sequence>
<reference evidence="1" key="1">
    <citation type="submission" date="2022-11" db="EMBL/GenBank/DDBJ databases">
        <title>beta-Carotene-producing bacterium, Jeongeuplla avenae sp. nov., alleviates the salt stress of Arabidopsis seedlings.</title>
        <authorList>
            <person name="Jiang L."/>
            <person name="Lee J."/>
        </authorList>
    </citation>
    <scope>NUCLEOTIDE SEQUENCE</scope>
    <source>
        <strain evidence="1">DY_R2A_6</strain>
    </source>
</reference>
<dbReference type="EMBL" id="CP113520">
    <property type="protein sequence ID" value="WAJ30921.1"/>
    <property type="molecule type" value="Genomic_DNA"/>
</dbReference>
<proteinExistence type="predicted"/>
<organism evidence="1 2">
    <name type="scientific">Antarcticirhabdus aurantiaca</name>
    <dbReference type="NCBI Taxonomy" id="2606717"/>
    <lineage>
        <taxon>Bacteria</taxon>
        <taxon>Pseudomonadati</taxon>
        <taxon>Pseudomonadota</taxon>
        <taxon>Alphaproteobacteria</taxon>
        <taxon>Hyphomicrobiales</taxon>
        <taxon>Aurantimonadaceae</taxon>
        <taxon>Antarcticirhabdus</taxon>
    </lineage>
</organism>
<accession>A0ACD4NVX6</accession>
<keyword evidence="1" id="KW-0418">Kinase</keyword>
<evidence type="ECO:0000313" key="1">
    <source>
        <dbReference type="EMBL" id="WAJ30921.1"/>
    </source>
</evidence>
<keyword evidence="1" id="KW-0808">Transferase</keyword>
<dbReference type="EC" id="2.7.4.9" evidence="1"/>
<evidence type="ECO:0000313" key="2">
    <source>
        <dbReference type="Proteomes" id="UP001163223"/>
    </source>
</evidence>
<gene>
    <name evidence="1" type="primary">tmk</name>
    <name evidence="1" type="ORF">OXU80_12245</name>
</gene>
<dbReference type="Proteomes" id="UP001163223">
    <property type="component" value="Chromosome"/>
</dbReference>
<protein>
    <submittedName>
        <fullName evidence="1">dTMP kinase</fullName>
        <ecNumber evidence="1">2.7.4.9</ecNumber>
    </submittedName>
</protein>